<dbReference type="Pfam" id="PF14226">
    <property type="entry name" value="DIOX_N"/>
    <property type="match status" value="1"/>
</dbReference>
<dbReference type="InterPro" id="IPR044861">
    <property type="entry name" value="IPNS-like_FE2OG_OXY"/>
</dbReference>
<evidence type="ECO:0000259" key="5">
    <source>
        <dbReference type="PROSITE" id="PS51471"/>
    </source>
</evidence>
<keyword evidence="7" id="KW-1185">Reference proteome</keyword>
<evidence type="ECO:0000313" key="6">
    <source>
        <dbReference type="EnsemblPlants" id="AUR62030600-RA:cds"/>
    </source>
</evidence>
<reference evidence="6" key="1">
    <citation type="journal article" date="2017" name="Nature">
        <title>The genome of Chenopodium quinoa.</title>
        <authorList>
            <person name="Jarvis D.E."/>
            <person name="Ho Y.S."/>
            <person name="Lightfoot D.J."/>
            <person name="Schmoeckel S.M."/>
            <person name="Li B."/>
            <person name="Borm T.J.A."/>
            <person name="Ohyanagi H."/>
            <person name="Mineta K."/>
            <person name="Michell C.T."/>
            <person name="Saber N."/>
            <person name="Kharbatia N.M."/>
            <person name="Rupper R.R."/>
            <person name="Sharp A.R."/>
            <person name="Dally N."/>
            <person name="Boughton B.A."/>
            <person name="Woo Y.H."/>
            <person name="Gao G."/>
            <person name="Schijlen E.G.W.M."/>
            <person name="Guo X."/>
            <person name="Momin A.A."/>
            <person name="Negrao S."/>
            <person name="Al-Babili S."/>
            <person name="Gehring C."/>
            <person name="Roessner U."/>
            <person name="Jung C."/>
            <person name="Murphy K."/>
            <person name="Arold S.T."/>
            <person name="Gojobori T."/>
            <person name="van der Linden C.G."/>
            <person name="van Loo E.N."/>
            <person name="Jellen E.N."/>
            <person name="Maughan P.J."/>
            <person name="Tester M."/>
        </authorList>
    </citation>
    <scope>NUCLEOTIDE SEQUENCE [LARGE SCALE GENOMIC DNA]</scope>
    <source>
        <strain evidence="6">cv. PI 614886</strain>
    </source>
</reference>
<dbReference type="GO" id="GO:0046872">
    <property type="term" value="F:metal ion binding"/>
    <property type="evidence" value="ECO:0007669"/>
    <property type="project" value="UniProtKB-KW"/>
</dbReference>
<keyword evidence="2 4" id="KW-0479">Metal-binding</keyword>
<evidence type="ECO:0000256" key="3">
    <source>
        <dbReference type="ARBA" id="ARBA00023004"/>
    </source>
</evidence>
<keyword evidence="4" id="KW-0560">Oxidoreductase</keyword>
<evidence type="ECO:0000256" key="2">
    <source>
        <dbReference type="ARBA" id="ARBA00022723"/>
    </source>
</evidence>
<dbReference type="PANTHER" id="PTHR47991">
    <property type="entry name" value="OXOGLUTARATE/IRON-DEPENDENT DIOXYGENASE"/>
    <property type="match status" value="1"/>
</dbReference>
<dbReference type="GO" id="GO:0016491">
    <property type="term" value="F:oxidoreductase activity"/>
    <property type="evidence" value="ECO:0007669"/>
    <property type="project" value="UniProtKB-KW"/>
</dbReference>
<dbReference type="SUPFAM" id="SSF51197">
    <property type="entry name" value="Clavaminate synthase-like"/>
    <property type="match status" value="1"/>
</dbReference>
<dbReference type="InterPro" id="IPR005123">
    <property type="entry name" value="Oxoglu/Fe-dep_dioxygenase_dom"/>
</dbReference>
<organism evidence="6 7">
    <name type="scientific">Chenopodium quinoa</name>
    <name type="common">Quinoa</name>
    <dbReference type="NCBI Taxonomy" id="63459"/>
    <lineage>
        <taxon>Eukaryota</taxon>
        <taxon>Viridiplantae</taxon>
        <taxon>Streptophyta</taxon>
        <taxon>Embryophyta</taxon>
        <taxon>Tracheophyta</taxon>
        <taxon>Spermatophyta</taxon>
        <taxon>Magnoliopsida</taxon>
        <taxon>eudicotyledons</taxon>
        <taxon>Gunneridae</taxon>
        <taxon>Pentapetalae</taxon>
        <taxon>Caryophyllales</taxon>
        <taxon>Chenopodiaceae</taxon>
        <taxon>Chenopodioideae</taxon>
        <taxon>Atripliceae</taxon>
        <taxon>Chenopodium</taxon>
    </lineage>
</organism>
<comment type="similarity">
    <text evidence="1 4">Belongs to the iron/ascorbate-dependent oxidoreductase family.</text>
</comment>
<dbReference type="Proteomes" id="UP000596660">
    <property type="component" value="Unplaced"/>
</dbReference>
<dbReference type="OMA" id="LPFWPQN"/>
<dbReference type="AlphaFoldDB" id="A0A803MJL7"/>
<reference evidence="6" key="2">
    <citation type="submission" date="2021-03" db="UniProtKB">
        <authorList>
            <consortium name="EnsemblPlants"/>
        </authorList>
    </citation>
    <scope>IDENTIFICATION</scope>
</reference>
<dbReference type="PROSITE" id="PS51471">
    <property type="entry name" value="FE2OG_OXY"/>
    <property type="match status" value="1"/>
</dbReference>
<feature type="domain" description="Fe2OG dioxygenase" evidence="5">
    <location>
        <begin position="191"/>
        <end position="291"/>
    </location>
</feature>
<evidence type="ECO:0000256" key="4">
    <source>
        <dbReference type="RuleBase" id="RU003682"/>
    </source>
</evidence>
<sequence length="338" mass="38810">ILETAGEDVLEMFTRESGNRNLAADPSALPWMDCPVIDMSLLLSSSEGEAAEELRKLHYALVSWGSFQLINHGIMESLLNKIRENSKEFFVLPVEERMKYLRAPNDPEGYGNDTVLSRNVPHNWNDRLYLNVYPEDRRRLVFWPQNPSDFRGTLHEFTMKVKEVNETIVQAMARCLGLEDNSFLEEYGESVTIQARINHYPKCPFPELVRASRTHSDASAMTFLLQDKQVEGLQVLKDDNWFKVPIIPNALFVNVGDQMEIMSNGIFKSAVHRVVANSEKERLSVAMFCSPCSEMEIGPFKKLVNENQPPLYKTIKQYGQIFFQYHPKGERPITSMKI</sequence>
<dbReference type="InterPro" id="IPR026992">
    <property type="entry name" value="DIOX_N"/>
</dbReference>
<evidence type="ECO:0000256" key="1">
    <source>
        <dbReference type="ARBA" id="ARBA00008056"/>
    </source>
</evidence>
<accession>A0A803MJL7</accession>
<protein>
    <recommendedName>
        <fullName evidence="5">Fe2OG dioxygenase domain-containing protein</fullName>
    </recommendedName>
</protein>
<dbReference type="InterPro" id="IPR027443">
    <property type="entry name" value="IPNS-like_sf"/>
</dbReference>
<keyword evidence="3 4" id="KW-0408">Iron</keyword>
<name>A0A803MJL7_CHEQI</name>
<evidence type="ECO:0000313" key="7">
    <source>
        <dbReference type="Proteomes" id="UP000596660"/>
    </source>
</evidence>
<dbReference type="Gramene" id="AUR62030600-RA">
    <property type="protein sequence ID" value="AUR62030600-RA:cds"/>
    <property type="gene ID" value="AUR62030600"/>
</dbReference>
<proteinExistence type="inferred from homology"/>
<dbReference type="EnsemblPlants" id="AUR62030600-RA">
    <property type="protein sequence ID" value="AUR62030600-RA:cds"/>
    <property type="gene ID" value="AUR62030600"/>
</dbReference>
<dbReference type="InterPro" id="IPR050295">
    <property type="entry name" value="Plant_2OG-oxidoreductases"/>
</dbReference>
<dbReference type="Pfam" id="PF03171">
    <property type="entry name" value="2OG-FeII_Oxy"/>
    <property type="match status" value="1"/>
</dbReference>
<dbReference type="Gene3D" id="2.60.120.330">
    <property type="entry name" value="B-lactam Antibiotic, Isopenicillin N Synthase, Chain"/>
    <property type="match status" value="1"/>
</dbReference>
<dbReference type="FunFam" id="2.60.120.330:FF:000018">
    <property type="entry name" value="2-oxoglutarate (2OG) and Fe(II)-dependent oxygenase superfamily protein"/>
    <property type="match status" value="1"/>
</dbReference>